<dbReference type="RefSeq" id="WP_108030218.1">
    <property type="nucleotide sequence ID" value="NZ_PYUE01000003.1"/>
</dbReference>
<evidence type="ECO:0000313" key="1">
    <source>
        <dbReference type="EMBL" id="TKI50622.1"/>
    </source>
</evidence>
<protein>
    <recommendedName>
        <fullName evidence="3">DUF2634 domain-containing protein</fullName>
    </recommendedName>
</protein>
<name>A0ABY2T482_9BACI</name>
<dbReference type="EMBL" id="SZPT01000001">
    <property type="protein sequence ID" value="TKI50622.1"/>
    <property type="molecule type" value="Genomic_DNA"/>
</dbReference>
<organism evidence="1 2">
    <name type="scientific">Lysinibacillus tabacifolii</name>
    <dbReference type="NCBI Taxonomy" id="1173107"/>
    <lineage>
        <taxon>Bacteria</taxon>
        <taxon>Bacillati</taxon>
        <taxon>Bacillota</taxon>
        <taxon>Bacilli</taxon>
        <taxon>Bacillales</taxon>
        <taxon>Bacillaceae</taxon>
        <taxon>Lysinibacillus</taxon>
    </lineage>
</organism>
<accession>A0ABY2T482</accession>
<comment type="caution">
    <text evidence="1">The sequence shown here is derived from an EMBL/GenBank/DDBJ whole genome shotgun (WGS) entry which is preliminary data.</text>
</comment>
<keyword evidence="2" id="KW-1185">Reference proteome</keyword>
<sequence>MYTIQQLQAADFILKKTLNNNYLPSNDSELKIVIELEGSYWYGDFVKIKDGVVVHNFIDDDGDVDYTRLDAEGNNATAIFKKIQDTYFKEASQYKNDPFSKITTLDLLFNTIFKLIQLTDIQPDDSPIYPYLLNAKSLDGRLELPFINIDSEKVKVISLIEVPNQN</sequence>
<evidence type="ECO:0008006" key="3">
    <source>
        <dbReference type="Google" id="ProtNLM"/>
    </source>
</evidence>
<evidence type="ECO:0000313" key="2">
    <source>
        <dbReference type="Proteomes" id="UP000308330"/>
    </source>
</evidence>
<dbReference type="Proteomes" id="UP000308330">
    <property type="component" value="Unassembled WGS sequence"/>
</dbReference>
<proteinExistence type="predicted"/>
<gene>
    <name evidence="1" type="ORF">FC748_05275</name>
</gene>
<reference evidence="1 2" key="1">
    <citation type="submission" date="2019-04" db="EMBL/GenBank/DDBJ databases">
        <title>Lysinibacillus genome sequencing.</title>
        <authorList>
            <person name="Dunlap C."/>
        </authorList>
    </citation>
    <scope>NUCLEOTIDE SEQUENCE [LARGE SCALE GENOMIC DNA]</scope>
    <source>
        <strain evidence="1 2">KCTC 33042</strain>
    </source>
</reference>